<evidence type="ECO:0000313" key="1">
    <source>
        <dbReference type="EMBL" id="WRW34597.1"/>
    </source>
</evidence>
<evidence type="ECO:0000313" key="2">
    <source>
        <dbReference type="Proteomes" id="UP001432173"/>
    </source>
</evidence>
<proteinExistence type="predicted"/>
<sequence>MVATLTHKEAVEYVKSLEGKYVDFDGWYGLIGSPCKTF</sequence>
<organism evidence="1 2">
    <name type="scientific">Staphylococcus phage CF9</name>
    <dbReference type="NCBI Taxonomy" id="3113741"/>
    <lineage>
        <taxon>Viruses</taxon>
        <taxon>Duplodnaviria</taxon>
        <taxon>Heunggongvirae</taxon>
        <taxon>Uroviricota</taxon>
        <taxon>Caudoviricetes</taxon>
        <taxon>Sextaecvirus</taxon>
    </lineage>
</organism>
<gene>
    <name evidence="1" type="ORF">CF9_0040</name>
</gene>
<dbReference type="Proteomes" id="UP001432173">
    <property type="component" value="Segment"/>
</dbReference>
<accession>A0AAX4J7P9</accession>
<protein>
    <submittedName>
        <fullName evidence="1">Uncharacterized protein</fullName>
    </submittedName>
</protein>
<reference evidence="1" key="1">
    <citation type="submission" date="2023-12" db="EMBL/GenBank/DDBJ databases">
        <title>Isolation and Characterisation of Novel Lytic Bacteriophages for therapeutic applications in Prosthetic Joint Infections.</title>
        <authorList>
            <person name="Burton N."/>
            <person name="Melo L.D.R."/>
            <person name="Pearce B."/>
            <person name="Tadesse M.D."/>
            <person name="Vryonis E."/>
            <person name="Sagona A."/>
        </authorList>
    </citation>
    <scope>NUCLEOTIDE SEQUENCE</scope>
</reference>
<name>A0AAX4J7P9_9CAUD</name>
<dbReference type="EMBL" id="PP034389">
    <property type="protein sequence ID" value="WRW34597.1"/>
    <property type="molecule type" value="Genomic_DNA"/>
</dbReference>